<evidence type="ECO:0000313" key="3">
    <source>
        <dbReference type="RefSeq" id="XP_055880352.1"/>
    </source>
</evidence>
<proteinExistence type="predicted"/>
<feature type="compositionally biased region" description="Polar residues" evidence="1">
    <location>
        <begin position="146"/>
        <end position="155"/>
    </location>
</feature>
<gene>
    <name evidence="3 4" type="primary">LOC106060264</name>
</gene>
<evidence type="ECO:0000256" key="1">
    <source>
        <dbReference type="SAM" id="MobiDB-lite"/>
    </source>
</evidence>
<reference evidence="3 4" key="1">
    <citation type="submission" date="2025-04" db="UniProtKB">
        <authorList>
            <consortium name="RefSeq"/>
        </authorList>
    </citation>
    <scope>IDENTIFICATION</scope>
</reference>
<dbReference type="OrthoDB" id="6096602at2759"/>
<dbReference type="AlphaFoldDB" id="A0A9W2ZZA6"/>
<protein>
    <submittedName>
        <fullName evidence="3 4">Uncharacterized protein LOC106060264</fullName>
    </submittedName>
</protein>
<dbReference type="GeneID" id="106060264"/>
<dbReference type="Proteomes" id="UP001165740">
    <property type="component" value="Chromosome 3"/>
</dbReference>
<feature type="region of interest" description="Disordered" evidence="1">
    <location>
        <begin position="286"/>
        <end position="310"/>
    </location>
</feature>
<keyword evidence="2" id="KW-1185">Reference proteome</keyword>
<dbReference type="RefSeq" id="XP_055880353.1">
    <property type="nucleotide sequence ID" value="XM_056024378.1"/>
</dbReference>
<dbReference type="OMA" id="FVHVPEM"/>
<feature type="region of interest" description="Disordered" evidence="1">
    <location>
        <begin position="88"/>
        <end position="172"/>
    </location>
</feature>
<organism evidence="2 3">
    <name type="scientific">Biomphalaria glabrata</name>
    <name type="common">Bloodfluke planorb</name>
    <name type="synonym">Freshwater snail</name>
    <dbReference type="NCBI Taxonomy" id="6526"/>
    <lineage>
        <taxon>Eukaryota</taxon>
        <taxon>Metazoa</taxon>
        <taxon>Spiralia</taxon>
        <taxon>Lophotrochozoa</taxon>
        <taxon>Mollusca</taxon>
        <taxon>Gastropoda</taxon>
        <taxon>Heterobranchia</taxon>
        <taxon>Euthyneura</taxon>
        <taxon>Panpulmonata</taxon>
        <taxon>Hygrophila</taxon>
        <taxon>Lymnaeoidea</taxon>
        <taxon>Planorbidae</taxon>
        <taxon>Biomphalaria</taxon>
    </lineage>
</organism>
<name>A0A9W2ZZA6_BIOGL</name>
<evidence type="ECO:0000313" key="4">
    <source>
        <dbReference type="RefSeq" id="XP_055880353.1"/>
    </source>
</evidence>
<dbReference type="RefSeq" id="XP_055880352.1">
    <property type="nucleotide sequence ID" value="XM_056024377.1"/>
</dbReference>
<accession>A0A9W2ZZA6</accession>
<feature type="compositionally biased region" description="Polar residues" evidence="1">
    <location>
        <begin position="121"/>
        <end position="130"/>
    </location>
</feature>
<feature type="compositionally biased region" description="Basic and acidic residues" evidence="1">
    <location>
        <begin position="1"/>
        <end position="12"/>
    </location>
</feature>
<feature type="region of interest" description="Disordered" evidence="1">
    <location>
        <begin position="1"/>
        <end position="26"/>
    </location>
</feature>
<sequence length="400" mass="43878">MGNHGSRRDQRSFKKHGGKAANALHKVEELRGPSVDSYDKLIAWLAEMAETDNVHLDTSVFVSQLNRVCGGGSQANRSDASGTSLCGAAAGGGGSSCGGSSRRAPNLRQNSSSYESHASSEMLTQRQRGSSRSDDFLDPKSAWRSGGNSRQTTFSDDLEEEGDEMKKTSMESLYSSADKDVDLGNMLPYDSVSKTSGRVYNTAACPSLLRAGMHSRFDSENRCLMGPHMSSSMGNLLYENHDNGFDYPPLPATYTKRRSVSLLNLKPPNSINHLDNIPKLVLTKEDEDPQQAAPLPELKTQRKTPKPVQKSLSLNTWTRRRGKLQKQMSLQVEPNLKQMSLQGEPNLSPFYPFSQIIPVIPPLKGPAAAVSETPVFLDDTLLDGNLEDILYCVEALWPKK</sequence>
<feature type="compositionally biased region" description="Low complexity" evidence="1">
    <location>
        <begin position="111"/>
        <end position="120"/>
    </location>
</feature>
<evidence type="ECO:0000313" key="2">
    <source>
        <dbReference type="Proteomes" id="UP001165740"/>
    </source>
</evidence>